<evidence type="ECO:0000256" key="1">
    <source>
        <dbReference type="SAM" id="MobiDB-lite"/>
    </source>
</evidence>
<protein>
    <submittedName>
        <fullName evidence="2">Uncharacterized protein</fullName>
    </submittedName>
</protein>
<proteinExistence type="predicted"/>
<dbReference type="EMBL" id="PP511589">
    <property type="protein sequence ID" value="XCD05655.1"/>
    <property type="molecule type" value="Genomic_DNA"/>
</dbReference>
<reference evidence="2" key="1">
    <citation type="submission" date="2024-03" db="EMBL/GenBank/DDBJ databases">
        <title>Diverse circular DNA viruses in blood, oral, and fecal samples of captive lemurs.</title>
        <authorList>
            <person name="Paietta E.N."/>
            <person name="Kraberger S."/>
            <person name="Lund M.C."/>
            <person name="Custer J.M."/>
            <person name="Vargas K.M."/>
            <person name="Ehmke E.E."/>
            <person name="Yoder A.D."/>
            <person name="Varsani A."/>
        </authorList>
    </citation>
    <scope>NUCLEOTIDE SEQUENCE</scope>
    <source>
        <strain evidence="2">Duke_24FS_126</strain>
        <strain evidence="3">Duke_26_105</strain>
    </source>
</reference>
<organism evidence="2">
    <name type="scientific">Dulem virus 90</name>
    <dbReference type="NCBI Taxonomy" id="3145801"/>
    <lineage>
        <taxon>Viruses</taxon>
        <taxon>Monodnaviria</taxon>
        <taxon>Sangervirae</taxon>
        <taxon>Phixviricota</taxon>
        <taxon>Malgrandaviricetes</taxon>
        <taxon>Petitvirales</taxon>
        <taxon>Microviridae</taxon>
        <taxon>Microvirus</taxon>
    </lineage>
</organism>
<evidence type="ECO:0000313" key="2">
    <source>
        <dbReference type="EMBL" id="XCD05655.1"/>
    </source>
</evidence>
<dbReference type="EMBL" id="PP511766">
    <property type="protein sequence ID" value="XCD07209.1"/>
    <property type="molecule type" value="Genomic_DNA"/>
</dbReference>
<evidence type="ECO:0000313" key="3">
    <source>
        <dbReference type="EMBL" id="XCD07209.1"/>
    </source>
</evidence>
<name>A0AAU8B2V0_9VIRU</name>
<sequence length="128" mass="14263">MIENVNERTGEVVEFFTKYSYKSDEPKSFKDVVYQVDSTSHEPLEVMVKRVLRGQVLPRPDVYYDEHEDITETPGFDLADTGDIVSDLADMQAGEASEEQLTADAEASADKQAQQPKTESPAVSEETA</sequence>
<accession>A0AAU8B2V0</accession>
<feature type="region of interest" description="Disordered" evidence="1">
    <location>
        <begin position="92"/>
        <end position="128"/>
    </location>
</feature>